<feature type="transmembrane region" description="Helical" evidence="9">
    <location>
        <begin position="20"/>
        <end position="39"/>
    </location>
</feature>
<dbReference type="Pfam" id="PF02518">
    <property type="entry name" value="HATPase_c"/>
    <property type="match status" value="1"/>
</dbReference>
<dbReference type="InterPro" id="IPR004358">
    <property type="entry name" value="Sig_transdc_His_kin-like_C"/>
</dbReference>
<dbReference type="Pfam" id="PF00512">
    <property type="entry name" value="HisKA"/>
    <property type="match status" value="1"/>
</dbReference>
<feature type="domain" description="Histidine kinase" evidence="10">
    <location>
        <begin position="417"/>
        <end position="636"/>
    </location>
</feature>
<keyword evidence="8" id="KW-0902">Two-component regulatory system</keyword>
<dbReference type="Pfam" id="PF00989">
    <property type="entry name" value="PAS"/>
    <property type="match status" value="1"/>
</dbReference>
<protein>
    <recommendedName>
        <fullName evidence="2">histidine kinase</fullName>
        <ecNumber evidence="2">2.7.13.3</ecNumber>
    </recommendedName>
</protein>
<feature type="transmembrane region" description="Helical" evidence="9">
    <location>
        <begin position="209"/>
        <end position="229"/>
    </location>
</feature>
<dbReference type="Gene3D" id="1.10.287.130">
    <property type="match status" value="1"/>
</dbReference>
<dbReference type="PROSITE" id="PS50109">
    <property type="entry name" value="HIS_KIN"/>
    <property type="match status" value="1"/>
</dbReference>
<feature type="domain" description="PAS" evidence="11">
    <location>
        <begin position="270"/>
        <end position="340"/>
    </location>
</feature>
<keyword evidence="3" id="KW-0597">Phosphoprotein</keyword>
<evidence type="ECO:0000256" key="4">
    <source>
        <dbReference type="ARBA" id="ARBA00022679"/>
    </source>
</evidence>
<dbReference type="Proteomes" id="UP000192478">
    <property type="component" value="Chromosome"/>
</dbReference>
<dbReference type="SMART" id="SM00091">
    <property type="entry name" value="PAS"/>
    <property type="match status" value="1"/>
</dbReference>
<keyword evidence="9" id="KW-1133">Transmembrane helix</keyword>
<evidence type="ECO:0000256" key="8">
    <source>
        <dbReference type="ARBA" id="ARBA00023012"/>
    </source>
</evidence>
<dbReference type="PRINTS" id="PR00344">
    <property type="entry name" value="BCTRLSENSOR"/>
</dbReference>
<dbReference type="GO" id="GO:0000155">
    <property type="term" value="F:phosphorelay sensor kinase activity"/>
    <property type="evidence" value="ECO:0007669"/>
    <property type="project" value="InterPro"/>
</dbReference>
<keyword evidence="9" id="KW-0472">Membrane</keyword>
<sequence>MHYEETAISDKQLNTVGKKLYAEFVVFFFLIIGSMYLSFYNYVLFHTTIELLGVIIMLMMTMIVVNTYKFNNDHYLILLGTTYGFVAMWDLLHTLAYDGLGIFPMNTTNFATQLWIMARYIEGISILVATFSLRFNKKIKMSRLIVSYGFISVVALLSIFKWKVFPECFIEGSGLTIFKVISEYIITGMLVIAIIFMIYNRRYLDKKSFWLLIFSFMFTIASEITLCYYESVQDAYMTIGHILKIISFYLIYRAIVEIELKSPYRKLSYSEERYRGVVELMPIGICVHIEEKITFVNPALCKMLDATTGEALIGKNILDIVHPADHPLIKDRMEEVKEGKVAASIEERLVNLKGETVHAEVTSRLLPFGDKQGIVAIVRDLSVDKHAIALEKHIAYKQKELQQSKKYQELKTEFFSNLSHEMRTPLNVIFGIVQLLELKVEKIADNAIEKHIKSLKQNCYRMLKLINNLLDITKMDAGYFQVHLQNYNIVEIIEDIAMSIAPYAENNNITVLFDTNVEEKYMAIDLNGIERIMLNLLSNAIKFTERGGEISVNFWDRNKNVIIAVKDTGIGIPEEKLPFIFDRFRQVNKSFEKNQQGSGIGLSLVESLVKMHGGSIKVHSKIGEGTEFMISLPVKLQEESRKEVNIEEVDLKSKYVEKINVEFSDIYHIG</sequence>
<dbReference type="InterPro" id="IPR005467">
    <property type="entry name" value="His_kinase_dom"/>
</dbReference>
<evidence type="ECO:0000256" key="3">
    <source>
        <dbReference type="ARBA" id="ARBA00022553"/>
    </source>
</evidence>
<dbReference type="InterPro" id="IPR036097">
    <property type="entry name" value="HisK_dim/P_sf"/>
</dbReference>
<comment type="catalytic activity">
    <reaction evidence="1">
        <text>ATP + protein L-histidine = ADP + protein N-phospho-L-histidine.</text>
        <dbReference type="EC" id="2.7.13.3"/>
    </reaction>
</comment>
<dbReference type="PROSITE" id="PS50112">
    <property type="entry name" value="PAS"/>
    <property type="match status" value="1"/>
</dbReference>
<feature type="transmembrane region" description="Helical" evidence="9">
    <location>
        <begin position="177"/>
        <end position="197"/>
    </location>
</feature>
<evidence type="ECO:0000256" key="1">
    <source>
        <dbReference type="ARBA" id="ARBA00000085"/>
    </source>
</evidence>
<dbReference type="SUPFAM" id="SSF55785">
    <property type="entry name" value="PYP-like sensor domain (PAS domain)"/>
    <property type="match status" value="1"/>
</dbReference>
<dbReference type="InterPro" id="IPR013767">
    <property type="entry name" value="PAS_fold"/>
</dbReference>
<dbReference type="InterPro" id="IPR036890">
    <property type="entry name" value="HATPase_C_sf"/>
</dbReference>
<keyword evidence="5" id="KW-0547">Nucleotide-binding</keyword>
<dbReference type="Gene3D" id="3.30.450.20">
    <property type="entry name" value="PAS domain"/>
    <property type="match status" value="1"/>
</dbReference>
<dbReference type="CDD" id="cd00130">
    <property type="entry name" value="PAS"/>
    <property type="match status" value="1"/>
</dbReference>
<keyword evidence="6 13" id="KW-0418">Kinase</keyword>
<dbReference type="InterPro" id="IPR050736">
    <property type="entry name" value="Sensor_HK_Regulatory"/>
</dbReference>
<keyword evidence="7" id="KW-0067">ATP-binding</keyword>
<dbReference type="SMART" id="SM00387">
    <property type="entry name" value="HATPase_c"/>
    <property type="match status" value="1"/>
</dbReference>
<evidence type="ECO:0000256" key="6">
    <source>
        <dbReference type="ARBA" id="ARBA00022777"/>
    </source>
</evidence>
<dbReference type="NCBIfam" id="TIGR00229">
    <property type="entry name" value="sensory_box"/>
    <property type="match status" value="1"/>
</dbReference>
<dbReference type="EMBL" id="CP017603">
    <property type="protein sequence ID" value="AOY75818.1"/>
    <property type="molecule type" value="Genomic_DNA"/>
</dbReference>
<evidence type="ECO:0000313" key="12">
    <source>
        <dbReference type="EMBL" id="AOY75818.1"/>
    </source>
</evidence>
<evidence type="ECO:0000313" key="14">
    <source>
        <dbReference type="Proteomes" id="UP000177894"/>
    </source>
</evidence>
<name>A0AAC9RIX0_9CLOT</name>
<dbReference type="SUPFAM" id="SSF47384">
    <property type="entry name" value="Homodimeric domain of signal transducing histidine kinase"/>
    <property type="match status" value="1"/>
</dbReference>
<keyword evidence="4 13" id="KW-0808">Transferase</keyword>
<dbReference type="SMART" id="SM00388">
    <property type="entry name" value="HisKA"/>
    <property type="match status" value="1"/>
</dbReference>
<dbReference type="AlphaFoldDB" id="A0AAC9RIX0"/>
<dbReference type="GO" id="GO:0006355">
    <property type="term" value="P:regulation of DNA-templated transcription"/>
    <property type="evidence" value="ECO:0007669"/>
    <property type="project" value="InterPro"/>
</dbReference>
<gene>
    <name evidence="13" type="primary">todS_1</name>
    <name evidence="12" type="ORF">BJL90_07835</name>
    <name evidence="13" type="ORF">CLFO_04640</name>
</gene>
<evidence type="ECO:0000313" key="13">
    <source>
        <dbReference type="EMBL" id="ARE86148.1"/>
    </source>
</evidence>
<dbReference type="KEGG" id="cfm:BJL90_07835"/>
<dbReference type="EMBL" id="CP020559">
    <property type="protein sequence ID" value="ARE86148.1"/>
    <property type="molecule type" value="Genomic_DNA"/>
</dbReference>
<evidence type="ECO:0000259" key="11">
    <source>
        <dbReference type="PROSITE" id="PS50112"/>
    </source>
</evidence>
<evidence type="ECO:0000256" key="2">
    <source>
        <dbReference type="ARBA" id="ARBA00012438"/>
    </source>
</evidence>
<dbReference type="InterPro" id="IPR003661">
    <property type="entry name" value="HisK_dim/P_dom"/>
</dbReference>
<proteinExistence type="predicted"/>
<evidence type="ECO:0000256" key="7">
    <source>
        <dbReference type="ARBA" id="ARBA00022840"/>
    </source>
</evidence>
<reference evidence="12 14" key="1">
    <citation type="submission" date="2016-10" db="EMBL/GenBank/DDBJ databases">
        <title>Complete Genome Sequence of Acetogen Clostridium formicoaceticum ATCC 27076.</title>
        <authorList>
            <person name="Bao T."/>
            <person name="Cheng C."/>
            <person name="Zhao J."/>
            <person name="Yang S.-T."/>
            <person name="Wang J."/>
            <person name="Wang M."/>
        </authorList>
    </citation>
    <scope>NUCLEOTIDE SEQUENCE [LARGE SCALE GENOMIC DNA]</scope>
    <source>
        <strain evidence="12 14">ATCC 27076</strain>
    </source>
</reference>
<keyword evidence="14" id="KW-1185">Reference proteome</keyword>
<dbReference type="PANTHER" id="PTHR43711">
    <property type="entry name" value="TWO-COMPONENT HISTIDINE KINASE"/>
    <property type="match status" value="1"/>
</dbReference>
<accession>A0AAC9RIX0</accession>
<dbReference type="CDD" id="cd00082">
    <property type="entry name" value="HisKA"/>
    <property type="match status" value="1"/>
</dbReference>
<evidence type="ECO:0000259" key="10">
    <source>
        <dbReference type="PROSITE" id="PS50109"/>
    </source>
</evidence>
<dbReference type="Proteomes" id="UP000177894">
    <property type="component" value="Chromosome"/>
</dbReference>
<keyword evidence="9" id="KW-0812">Transmembrane</keyword>
<feature type="transmembrane region" description="Helical" evidence="9">
    <location>
        <begin position="75"/>
        <end position="92"/>
    </location>
</feature>
<evidence type="ECO:0000313" key="15">
    <source>
        <dbReference type="Proteomes" id="UP000192478"/>
    </source>
</evidence>
<dbReference type="InterPro" id="IPR033425">
    <property type="entry name" value="MASE3"/>
</dbReference>
<dbReference type="PANTHER" id="PTHR43711:SF26">
    <property type="entry name" value="SENSOR HISTIDINE KINASE RCSC"/>
    <property type="match status" value="1"/>
</dbReference>
<dbReference type="RefSeq" id="WP_070966238.1">
    <property type="nucleotide sequence ID" value="NZ_CP017603.1"/>
</dbReference>
<dbReference type="CDD" id="cd16922">
    <property type="entry name" value="HATPase_EvgS-ArcB-TorS-like"/>
    <property type="match status" value="1"/>
</dbReference>
<feature type="transmembrane region" description="Helical" evidence="9">
    <location>
        <begin position="145"/>
        <end position="165"/>
    </location>
</feature>
<reference evidence="13 15" key="2">
    <citation type="submission" date="2017-03" db="EMBL/GenBank/DDBJ databases">
        <title>Complete sequence of Clostridium formicaceticum DSM 92.</title>
        <authorList>
            <person name="Poehlein A."/>
            <person name="Karl M."/>
            <person name="Bengelsdorf F.R."/>
            <person name="Duerre P."/>
            <person name="Daniel R."/>
        </authorList>
    </citation>
    <scope>NUCLEOTIDE SEQUENCE [LARGE SCALE GENOMIC DNA]</scope>
    <source>
        <strain evidence="13 15">DSM 92</strain>
    </source>
</reference>
<evidence type="ECO:0000256" key="5">
    <source>
        <dbReference type="ARBA" id="ARBA00022741"/>
    </source>
</evidence>
<dbReference type="GO" id="GO:0005524">
    <property type="term" value="F:ATP binding"/>
    <property type="evidence" value="ECO:0007669"/>
    <property type="project" value="UniProtKB-KW"/>
</dbReference>
<dbReference type="FunFam" id="3.30.565.10:FF:000037">
    <property type="entry name" value="Hybrid sensor histidine kinase/response regulator"/>
    <property type="match status" value="1"/>
</dbReference>
<feature type="transmembrane region" description="Helical" evidence="9">
    <location>
        <begin position="51"/>
        <end position="68"/>
    </location>
</feature>
<dbReference type="InterPro" id="IPR000014">
    <property type="entry name" value="PAS"/>
</dbReference>
<organism evidence="13 15">
    <name type="scientific">Clostridium formicaceticum</name>
    <dbReference type="NCBI Taxonomy" id="1497"/>
    <lineage>
        <taxon>Bacteria</taxon>
        <taxon>Bacillati</taxon>
        <taxon>Bacillota</taxon>
        <taxon>Clostridia</taxon>
        <taxon>Eubacteriales</taxon>
        <taxon>Clostridiaceae</taxon>
        <taxon>Clostridium</taxon>
    </lineage>
</organism>
<feature type="transmembrane region" description="Helical" evidence="9">
    <location>
        <begin position="112"/>
        <end position="133"/>
    </location>
</feature>
<dbReference type="EC" id="2.7.13.3" evidence="2"/>
<evidence type="ECO:0000256" key="9">
    <source>
        <dbReference type="SAM" id="Phobius"/>
    </source>
</evidence>
<dbReference type="SUPFAM" id="SSF55874">
    <property type="entry name" value="ATPase domain of HSP90 chaperone/DNA topoisomerase II/histidine kinase"/>
    <property type="match status" value="1"/>
</dbReference>
<dbReference type="InterPro" id="IPR003594">
    <property type="entry name" value="HATPase_dom"/>
</dbReference>
<dbReference type="InterPro" id="IPR035965">
    <property type="entry name" value="PAS-like_dom_sf"/>
</dbReference>
<dbReference type="Pfam" id="PF17159">
    <property type="entry name" value="MASE3"/>
    <property type="match status" value="1"/>
</dbReference>
<dbReference type="Gene3D" id="3.30.565.10">
    <property type="entry name" value="Histidine kinase-like ATPase, C-terminal domain"/>
    <property type="match status" value="1"/>
</dbReference>